<evidence type="ECO:0000313" key="6">
    <source>
        <dbReference type="Proteomes" id="UP000181976"/>
    </source>
</evidence>
<dbReference type="InParanoid" id="A0A1I1ZWA8"/>
<gene>
    <name evidence="5" type="ORF">SAMN05444380_11034</name>
</gene>
<proteinExistence type="inferred from homology"/>
<dbReference type="OrthoDB" id="9805821at2"/>
<evidence type="ECO:0000256" key="2">
    <source>
        <dbReference type="ARBA" id="ARBA00022729"/>
    </source>
</evidence>
<dbReference type="Gene3D" id="2.60.40.10">
    <property type="entry name" value="Immunoglobulins"/>
    <property type="match status" value="1"/>
</dbReference>
<dbReference type="Pfam" id="PF01915">
    <property type="entry name" value="Glyco_hydro_3_C"/>
    <property type="match status" value="1"/>
</dbReference>
<dbReference type="SMART" id="SM01217">
    <property type="entry name" value="Fn3_like"/>
    <property type="match status" value="1"/>
</dbReference>
<dbReference type="SUPFAM" id="SSF51445">
    <property type="entry name" value="(Trans)glycosidases"/>
    <property type="match status" value="1"/>
</dbReference>
<evidence type="ECO:0000256" key="3">
    <source>
        <dbReference type="ARBA" id="ARBA00022801"/>
    </source>
</evidence>
<evidence type="ECO:0000313" key="5">
    <source>
        <dbReference type="EMBL" id="SFE35916.1"/>
    </source>
</evidence>
<accession>A0A1I1ZWA8</accession>
<dbReference type="GO" id="GO:0046556">
    <property type="term" value="F:alpha-L-arabinofuranosidase activity"/>
    <property type="evidence" value="ECO:0007669"/>
    <property type="project" value="TreeGrafter"/>
</dbReference>
<feature type="domain" description="Fibronectin type III-like" evidence="4">
    <location>
        <begin position="639"/>
        <end position="708"/>
    </location>
</feature>
<dbReference type="GO" id="GO:0045493">
    <property type="term" value="P:xylan catabolic process"/>
    <property type="evidence" value="ECO:0007669"/>
    <property type="project" value="InterPro"/>
</dbReference>
<dbReference type="InterPro" id="IPR026891">
    <property type="entry name" value="Fn3-like"/>
</dbReference>
<dbReference type="EMBL" id="FONA01000010">
    <property type="protein sequence ID" value="SFE35916.1"/>
    <property type="molecule type" value="Genomic_DNA"/>
</dbReference>
<dbReference type="Pfam" id="PF00933">
    <property type="entry name" value="Glyco_hydro_3"/>
    <property type="match status" value="1"/>
</dbReference>
<dbReference type="GO" id="GO:0009044">
    <property type="term" value="F:xylan 1,4-beta-xylosidase activity"/>
    <property type="evidence" value="ECO:0007669"/>
    <property type="project" value="InterPro"/>
</dbReference>
<dbReference type="PRINTS" id="PR00133">
    <property type="entry name" value="GLHYDRLASE3"/>
</dbReference>
<dbReference type="eggNOG" id="COG1472">
    <property type="taxonomic scope" value="Bacteria"/>
</dbReference>
<dbReference type="Proteomes" id="UP000181976">
    <property type="component" value="Unassembled WGS sequence"/>
</dbReference>
<dbReference type="PANTHER" id="PTHR42721:SF3">
    <property type="entry name" value="BETA-D-XYLOSIDASE 5-RELATED"/>
    <property type="match status" value="1"/>
</dbReference>
<dbReference type="RefSeq" id="WP_010527166.1">
    <property type="nucleotide sequence ID" value="NZ_AFSL01000035.1"/>
</dbReference>
<evidence type="ECO:0000256" key="1">
    <source>
        <dbReference type="ARBA" id="ARBA00005336"/>
    </source>
</evidence>
<name>A0A1I1ZWA8_9BACT</name>
<dbReference type="InterPro" id="IPR013783">
    <property type="entry name" value="Ig-like_fold"/>
</dbReference>
<keyword evidence="6" id="KW-1185">Reference proteome</keyword>
<dbReference type="AlphaFoldDB" id="A0A1I1ZWA8"/>
<dbReference type="Pfam" id="PF14310">
    <property type="entry name" value="Fn3-like"/>
    <property type="match status" value="1"/>
</dbReference>
<dbReference type="GO" id="GO:0031222">
    <property type="term" value="P:arabinan catabolic process"/>
    <property type="evidence" value="ECO:0007669"/>
    <property type="project" value="TreeGrafter"/>
</dbReference>
<dbReference type="InterPro" id="IPR036881">
    <property type="entry name" value="Glyco_hydro_3_C_sf"/>
</dbReference>
<dbReference type="SUPFAM" id="SSF52279">
    <property type="entry name" value="Beta-D-glucan exohydrolase, C-terminal domain"/>
    <property type="match status" value="1"/>
</dbReference>
<organism evidence="5 6">
    <name type="scientific">Thermophagus xiamenensis</name>
    <dbReference type="NCBI Taxonomy" id="385682"/>
    <lineage>
        <taxon>Bacteria</taxon>
        <taxon>Pseudomonadati</taxon>
        <taxon>Bacteroidota</taxon>
        <taxon>Bacteroidia</taxon>
        <taxon>Marinilabiliales</taxon>
        <taxon>Marinilabiliaceae</taxon>
        <taxon>Thermophagus</taxon>
    </lineage>
</organism>
<dbReference type="STRING" id="385682.SAMN05444380_11034"/>
<dbReference type="PANTHER" id="PTHR42721">
    <property type="entry name" value="SUGAR HYDROLASE-RELATED"/>
    <property type="match status" value="1"/>
</dbReference>
<keyword evidence="2" id="KW-0732">Signal</keyword>
<dbReference type="Gene3D" id="3.40.50.1700">
    <property type="entry name" value="Glycoside hydrolase family 3 C-terminal domain"/>
    <property type="match status" value="1"/>
</dbReference>
<dbReference type="Gene3D" id="3.20.20.300">
    <property type="entry name" value="Glycoside hydrolase, family 3, N-terminal domain"/>
    <property type="match status" value="1"/>
</dbReference>
<dbReference type="InterPro" id="IPR036962">
    <property type="entry name" value="Glyco_hydro_3_N_sf"/>
</dbReference>
<reference evidence="5 6" key="1">
    <citation type="submission" date="2016-10" db="EMBL/GenBank/DDBJ databases">
        <authorList>
            <person name="de Groot N.N."/>
        </authorList>
    </citation>
    <scope>NUCLEOTIDE SEQUENCE [LARGE SCALE GENOMIC DNA]</scope>
    <source>
        <strain evidence="5 6">DSM 19012</strain>
    </source>
</reference>
<keyword evidence="3" id="KW-0378">Hydrolase</keyword>
<dbReference type="InterPro" id="IPR017853">
    <property type="entry name" value="GH"/>
</dbReference>
<sequence>MEKAINLVLIILLLQCTAVVELQGQSTNFRDEALDIETRAKALLSELTLKEKISLLGYNNPPVERLQIPAYNWWNEALHGVARAGEATVFPQAIALAATFDTTLVYRIADAISTEARSKYNINRSKGFQNQYLGITFWTPNINIFRDPRWGRGQETYGEDPFLTASMGKAFVKGLQGSEPERRLKTAAGAKHFAVHSGPEADRHHFNAVVDEKDLRETYLPAFKALVENGVTTIMCAYNRVNGEPCCTGKTLLQDILRDEWGFKGQVVTDCWALDDIWLRHKTIPTRVEVAAAAVKAGVNLDCANILQEDVQDAIEKRLLTLEQVDSALLPTLQTQLKLGFYDDPSHSPYRHYGIDSVNNSYHISLAKEAAEKSMVLLKNDGILPLKKDTISSIMVVGENAASISALTGNYHGLSGNMVTFVEGLVKAGGPGMSVQYDYGCSFADTSHFGGIWAAGFTDVTIAVIGLSPLLEGEHGDAFLSNWGGDKKDLRMPRSHEIYLKKLRESHNHPVIAVVTGGSALDISAIEPYADAIIYAWYPGEQGGTALADLIFGEVSPSGRLPITFYKDIKDLPPYHDYNMTNRTYRYFQGDVLYPFGYGLSYTSFHYEWLSKPSTKVSEDDIISVNIAVTNTGTMDADEVIQVYIVYPDIERMPLRELKGFSRIHIKAGQTQNTDIQIPVKNLKKWDSKNNRWKLYKGKYKIQVSQNALVPKLEYSFKVN</sequence>
<dbReference type="InterPro" id="IPR001764">
    <property type="entry name" value="Glyco_hydro_3_N"/>
</dbReference>
<comment type="similarity">
    <text evidence="1">Belongs to the glycosyl hydrolase 3 family.</text>
</comment>
<dbReference type="InterPro" id="IPR002772">
    <property type="entry name" value="Glyco_hydro_3_C"/>
</dbReference>
<protein>
    <submittedName>
        <fullName evidence="5">Beta-glucosidase</fullName>
    </submittedName>
</protein>
<evidence type="ECO:0000259" key="4">
    <source>
        <dbReference type="SMART" id="SM01217"/>
    </source>
</evidence>
<dbReference type="InterPro" id="IPR044993">
    <property type="entry name" value="BXL"/>
</dbReference>